<dbReference type="Proteomes" id="UP000017133">
    <property type="component" value="Unassembled WGS sequence"/>
</dbReference>
<comment type="caution">
    <text evidence="1">The sequence shown here is derived from an EMBL/GenBank/DDBJ whole genome shotgun (WGS) entry which is preliminary data.</text>
</comment>
<accession>U7QY56</accession>
<reference evidence="1 2" key="1">
    <citation type="submission" date="2013-10" db="EMBL/GenBank/DDBJ databases">
        <title>Whole Genome Shotgun Sequence of Photorhabdus temperata J3.</title>
        <authorList>
            <person name="Park G.-S."/>
            <person name="Hong S.-J."/>
            <person name="Shin J.-H."/>
        </authorList>
    </citation>
    <scope>NUCLEOTIDE SEQUENCE [LARGE SCALE GENOMIC DNA]</scope>
    <source>
        <strain evidence="1 2">J3</strain>
    </source>
</reference>
<dbReference type="AlphaFoldDB" id="U7QY56"/>
<evidence type="ECO:0000313" key="2">
    <source>
        <dbReference type="Proteomes" id="UP000017133"/>
    </source>
</evidence>
<name>U7QY56_PHOTE</name>
<keyword evidence="2" id="KW-1185">Reference proteome</keyword>
<proteinExistence type="predicted"/>
<protein>
    <submittedName>
        <fullName evidence="1">Uncharacterized protein</fullName>
    </submittedName>
</protein>
<organism evidence="1 2">
    <name type="scientific">Photorhabdus temperata J3</name>
    <dbReference type="NCBI Taxonomy" id="1389415"/>
    <lineage>
        <taxon>Bacteria</taxon>
        <taxon>Pseudomonadati</taxon>
        <taxon>Pseudomonadota</taxon>
        <taxon>Gammaproteobacteria</taxon>
        <taxon>Enterobacterales</taxon>
        <taxon>Morganellaceae</taxon>
        <taxon>Photorhabdus</taxon>
    </lineage>
</organism>
<evidence type="ECO:0000313" key="1">
    <source>
        <dbReference type="EMBL" id="ERT12989.1"/>
    </source>
</evidence>
<dbReference type="EMBL" id="AXDT01000097">
    <property type="protein sequence ID" value="ERT12989.1"/>
    <property type="molecule type" value="Genomic_DNA"/>
</dbReference>
<sequence length="151" mass="17220">MLKHFMQECRFGDKICYFSQTSAIVFINSTKTSACHTAHLPNNKIFAGIIFTSTWKNMKPNGKWYNKGCTAHKVQIPLHLKIVKKMPTMTTKVQVSFTGPIFSLRIHVLKITPKITLVSLRAETNAAGLRERANLRHGFFECHILSFILIK</sequence>
<gene>
    <name evidence="1" type="ORF">O185_11195</name>
</gene>